<evidence type="ECO:0000313" key="8">
    <source>
        <dbReference type="Proteomes" id="UP000032503"/>
    </source>
</evidence>
<dbReference type="Pfam" id="PF01418">
    <property type="entry name" value="HTH_6"/>
    <property type="match status" value="1"/>
</dbReference>
<evidence type="ECO:0000256" key="2">
    <source>
        <dbReference type="ARBA" id="ARBA00023125"/>
    </source>
</evidence>
<proteinExistence type="predicted"/>
<protein>
    <submittedName>
        <fullName evidence="6">RpiR family transcriptional regulator</fullName>
    </submittedName>
    <submittedName>
        <fullName evidence="7">Transcriptional regulator, RpiR family</fullName>
    </submittedName>
</protein>
<name>A0A1T4YMR0_9MICO</name>
<reference evidence="6 8" key="1">
    <citation type="journal article" date="2001" name="Int. J. Syst. Evol. Microbiol.">
        <title>Agreia bicolorata gen. nov., sp. nov., to accommodate actinobacteria isolated from narrow reed grass infected by the nematode Heteroanguina graminophila.</title>
        <authorList>
            <person name="Evtushenko L.I."/>
            <person name="Dorofeeva L.V."/>
            <person name="Dobrovolskaya T.G."/>
            <person name="Streshinskaya G.M."/>
            <person name="Subbotin S.A."/>
            <person name="Tiedje J.M."/>
        </authorList>
    </citation>
    <scope>NUCLEOTIDE SEQUENCE [LARGE SCALE GENOMIC DNA]</scope>
    <source>
        <strain evidence="6 8">VKM Ac-1804</strain>
    </source>
</reference>
<evidence type="ECO:0000259" key="5">
    <source>
        <dbReference type="PROSITE" id="PS51464"/>
    </source>
</evidence>
<dbReference type="InterPro" id="IPR009057">
    <property type="entry name" value="Homeodomain-like_sf"/>
</dbReference>
<dbReference type="GO" id="GO:0003677">
    <property type="term" value="F:DNA binding"/>
    <property type="evidence" value="ECO:0007669"/>
    <property type="project" value="UniProtKB-KW"/>
</dbReference>
<evidence type="ECO:0000256" key="1">
    <source>
        <dbReference type="ARBA" id="ARBA00023015"/>
    </source>
</evidence>
<dbReference type="InterPro" id="IPR036388">
    <property type="entry name" value="WH-like_DNA-bd_sf"/>
</dbReference>
<dbReference type="Gene3D" id="3.40.50.10490">
    <property type="entry name" value="Glucose-6-phosphate isomerase like protein, domain 1"/>
    <property type="match status" value="1"/>
</dbReference>
<gene>
    <name evidence="7" type="ORF">SAMN06295879_3659</name>
    <name evidence="6" type="ORF">TZ00_18010</name>
</gene>
<dbReference type="PROSITE" id="PS51464">
    <property type="entry name" value="SIS"/>
    <property type="match status" value="1"/>
</dbReference>
<dbReference type="Proteomes" id="UP000189735">
    <property type="component" value="Unassembled WGS sequence"/>
</dbReference>
<evidence type="ECO:0000313" key="6">
    <source>
        <dbReference type="EMBL" id="KJC62905.1"/>
    </source>
</evidence>
<keyword evidence="3" id="KW-0804">Transcription</keyword>
<dbReference type="GO" id="GO:1901135">
    <property type="term" value="P:carbohydrate derivative metabolic process"/>
    <property type="evidence" value="ECO:0007669"/>
    <property type="project" value="InterPro"/>
</dbReference>
<keyword evidence="8" id="KW-1185">Reference proteome</keyword>
<accession>A0A1T4YMR0</accession>
<dbReference type="EMBL" id="FUYG01000014">
    <property type="protein sequence ID" value="SKB03117.1"/>
    <property type="molecule type" value="Genomic_DNA"/>
</dbReference>
<dbReference type="InterPro" id="IPR000281">
    <property type="entry name" value="HTH_RpiR"/>
</dbReference>
<dbReference type="GO" id="GO:0097367">
    <property type="term" value="F:carbohydrate derivative binding"/>
    <property type="evidence" value="ECO:0007669"/>
    <property type="project" value="InterPro"/>
</dbReference>
<dbReference type="InterPro" id="IPR046348">
    <property type="entry name" value="SIS_dom_sf"/>
</dbReference>
<keyword evidence="2" id="KW-0238">DNA-binding</keyword>
<dbReference type="PANTHER" id="PTHR30514:SF1">
    <property type="entry name" value="HTH-TYPE TRANSCRIPTIONAL REGULATOR HEXR-RELATED"/>
    <property type="match status" value="1"/>
</dbReference>
<dbReference type="RefSeq" id="WP_044443835.1">
    <property type="nucleotide sequence ID" value="NZ_FUYG01000014.1"/>
</dbReference>
<dbReference type="Pfam" id="PF01380">
    <property type="entry name" value="SIS"/>
    <property type="match status" value="1"/>
</dbReference>
<dbReference type="GO" id="GO:0003700">
    <property type="term" value="F:DNA-binding transcription factor activity"/>
    <property type="evidence" value="ECO:0007669"/>
    <property type="project" value="InterPro"/>
</dbReference>
<dbReference type="AlphaFoldDB" id="A0A1T4YMR0"/>
<evidence type="ECO:0000259" key="4">
    <source>
        <dbReference type="PROSITE" id="PS51071"/>
    </source>
</evidence>
<reference evidence="9" key="3">
    <citation type="submission" date="2017-02" db="EMBL/GenBank/DDBJ databases">
        <authorList>
            <person name="Varghese N."/>
            <person name="Submissions S."/>
        </authorList>
    </citation>
    <scope>NUCLEOTIDE SEQUENCE [LARGE SCALE GENOMIC DNA]</scope>
    <source>
        <strain evidence="9">VKM Ac-2052</strain>
    </source>
</reference>
<dbReference type="Gene3D" id="1.10.10.10">
    <property type="entry name" value="Winged helix-like DNA-binding domain superfamily/Winged helix DNA-binding domain"/>
    <property type="match status" value="1"/>
</dbReference>
<dbReference type="SUPFAM" id="SSF53697">
    <property type="entry name" value="SIS domain"/>
    <property type="match status" value="1"/>
</dbReference>
<evidence type="ECO:0000256" key="3">
    <source>
        <dbReference type="ARBA" id="ARBA00023163"/>
    </source>
</evidence>
<dbReference type="InterPro" id="IPR001347">
    <property type="entry name" value="SIS_dom"/>
</dbReference>
<dbReference type="InterPro" id="IPR047640">
    <property type="entry name" value="RpiR-like"/>
</dbReference>
<feature type="domain" description="SIS" evidence="5">
    <location>
        <begin position="128"/>
        <end position="269"/>
    </location>
</feature>
<dbReference type="Proteomes" id="UP000032503">
    <property type="component" value="Unassembled WGS sequence"/>
</dbReference>
<dbReference type="InterPro" id="IPR035472">
    <property type="entry name" value="RpiR-like_SIS"/>
</dbReference>
<reference evidence="7" key="4">
    <citation type="submission" date="2017-02" db="EMBL/GenBank/DDBJ databases">
        <authorList>
            <person name="Peterson S.W."/>
        </authorList>
    </citation>
    <scope>NUCLEOTIDE SEQUENCE [LARGE SCALE GENOMIC DNA]</scope>
    <source>
        <strain evidence="7">VKM Ac-2052</strain>
    </source>
</reference>
<sequence length="288" mass="30338">MTWSGSEDVNPTTRIATVINSLLPSERRVVELILADLEGIVETTAQDLADRAGVARSTVIRTCQSLGYRGYPQLRVALTRELAQGEGRERERDYGSGALGSIRADIDALAASLPQIASVLTDESVEKSLELIVGASRLLAIANGLSSPLALDLAMRLTAVGRPTEFVADPIGQQIAARQLSPADTCIVISGSGANESSLRSARAVRAAGARLVVVTSFARSPLVTLADAALVVAPASGSFRHELEHTSRIPHVVLLESLVEVVAARLGDVARQSRSTVLSILSDNLSD</sequence>
<keyword evidence="1" id="KW-0805">Transcription regulation</keyword>
<dbReference type="SUPFAM" id="SSF46689">
    <property type="entry name" value="Homeodomain-like"/>
    <property type="match status" value="1"/>
</dbReference>
<organism evidence="7 9">
    <name type="scientific">Agreia bicolorata</name>
    <dbReference type="NCBI Taxonomy" id="110935"/>
    <lineage>
        <taxon>Bacteria</taxon>
        <taxon>Bacillati</taxon>
        <taxon>Actinomycetota</taxon>
        <taxon>Actinomycetes</taxon>
        <taxon>Micrococcales</taxon>
        <taxon>Microbacteriaceae</taxon>
        <taxon>Agreia</taxon>
    </lineage>
</organism>
<dbReference type="CDD" id="cd05013">
    <property type="entry name" value="SIS_RpiR"/>
    <property type="match status" value="1"/>
</dbReference>
<reference evidence="6" key="2">
    <citation type="submission" date="2015-02" db="EMBL/GenBank/DDBJ databases">
        <authorList>
            <person name="Vasilyev I.Y."/>
            <person name="Siniagina M.N."/>
            <person name="Malanin S.Y."/>
            <person name="Boulygina E.A."/>
            <person name="Grygoryeva T.V."/>
            <person name="Yarullina D.R."/>
            <person name="Ilinskaya O.N."/>
        </authorList>
    </citation>
    <scope>NUCLEOTIDE SEQUENCE</scope>
    <source>
        <strain evidence="6">VKM Ac-1804</strain>
    </source>
</reference>
<feature type="domain" description="HTH rpiR-type" evidence="4">
    <location>
        <begin position="9"/>
        <end position="85"/>
    </location>
</feature>
<dbReference type="PANTHER" id="PTHR30514">
    <property type="entry name" value="GLUCOKINASE"/>
    <property type="match status" value="1"/>
</dbReference>
<evidence type="ECO:0000313" key="9">
    <source>
        <dbReference type="Proteomes" id="UP000189735"/>
    </source>
</evidence>
<evidence type="ECO:0000313" key="7">
    <source>
        <dbReference type="EMBL" id="SKB03117.1"/>
    </source>
</evidence>
<dbReference type="EMBL" id="JYFC01000011">
    <property type="protein sequence ID" value="KJC62905.1"/>
    <property type="molecule type" value="Genomic_DNA"/>
</dbReference>
<dbReference type="PROSITE" id="PS51071">
    <property type="entry name" value="HTH_RPIR"/>
    <property type="match status" value="1"/>
</dbReference>